<evidence type="ECO:0000313" key="2">
    <source>
        <dbReference type="EMBL" id="CAB5062256.1"/>
    </source>
</evidence>
<protein>
    <submittedName>
        <fullName evidence="1">Unannotated protein</fullName>
    </submittedName>
</protein>
<organism evidence="1">
    <name type="scientific">freshwater metagenome</name>
    <dbReference type="NCBI Taxonomy" id="449393"/>
    <lineage>
        <taxon>unclassified sequences</taxon>
        <taxon>metagenomes</taxon>
        <taxon>ecological metagenomes</taxon>
    </lineage>
</organism>
<evidence type="ECO:0000313" key="1">
    <source>
        <dbReference type="EMBL" id="CAB4801201.1"/>
    </source>
</evidence>
<sequence length="52" mass="5216">MVPTEGPALKRSGFGAGCGLVLRAGGAELILRPAVTDPIVSCLAAPIDRAVK</sequence>
<proteinExistence type="predicted"/>
<dbReference type="EMBL" id="CAFBQW010000020">
    <property type="protein sequence ID" value="CAB5062256.1"/>
    <property type="molecule type" value="Genomic_DNA"/>
</dbReference>
<dbReference type="EMBL" id="CAFAAQ010000035">
    <property type="protein sequence ID" value="CAB4801201.1"/>
    <property type="molecule type" value="Genomic_DNA"/>
</dbReference>
<dbReference type="AlphaFoldDB" id="A0A6J6XV03"/>
<name>A0A6J6XV03_9ZZZZ</name>
<reference evidence="1" key="1">
    <citation type="submission" date="2020-05" db="EMBL/GenBank/DDBJ databases">
        <authorList>
            <person name="Chiriac C."/>
            <person name="Salcher M."/>
            <person name="Ghai R."/>
            <person name="Kavagutti S V."/>
        </authorList>
    </citation>
    <scope>NUCLEOTIDE SEQUENCE</scope>
</reference>
<gene>
    <name evidence="1" type="ORF">UFOPK3046_00574</name>
    <name evidence="2" type="ORF">UFOPK4354_00308</name>
</gene>
<accession>A0A6J6XV03</accession>